<dbReference type="Pfam" id="PF09949">
    <property type="entry name" value="APP1_cat"/>
    <property type="match status" value="1"/>
</dbReference>
<sequence length="433" mass="46281">MSSGRTGGASRPSEADHRADAHTSDPAVVPDPTTRAAGPAGTHPTDPGGTLHVGGDQARDDLRAVRPGAPRPGSTNPVSRLHPAARLEDAFDRRVAAVLRRRGWTLRIEPYAGYGAPGWVRVFARTLLAAPVVKEHDLPGSGAAAQAGARTAPALRGWRSFATAQVAGAHVEVRVGDRVHVVTTDRGGYLDVRLESDLEPGWHDVELRAADGAVAVAPVHVVGPEVRSGIVSDIDDTVLVTRLPRIFVAAWNTLVRHENAREPVPGMAGLYARLTGGRPEIPVLYLSTGAWNAAPAIGRFLRRFGYPRGPMLLTDWGPTNTGWFRSGREHKLGQLERLAEDFPAIRWVLVGDDGQHDPQIFAATAARNPQHVRAVLIRQLTFAEHVLAHGLPAPAPESVRAEQRAAHRGIPVLQGPDGYALLRAVQAAGVTLD</sequence>
<accession>A0A510UVR6</accession>
<feature type="domain" description="Phosphatidate phosphatase APP1 catalytic" evidence="2">
    <location>
        <begin position="229"/>
        <end position="379"/>
    </location>
</feature>
<feature type="compositionally biased region" description="Basic and acidic residues" evidence="1">
    <location>
        <begin position="13"/>
        <end position="23"/>
    </location>
</feature>
<evidence type="ECO:0000313" key="3">
    <source>
        <dbReference type="EMBL" id="GEK16895.1"/>
    </source>
</evidence>
<evidence type="ECO:0000256" key="1">
    <source>
        <dbReference type="SAM" id="MobiDB-lite"/>
    </source>
</evidence>
<feature type="region of interest" description="Disordered" evidence="1">
    <location>
        <begin position="1"/>
        <end position="56"/>
    </location>
</feature>
<keyword evidence="4" id="KW-1185">Reference proteome</keyword>
<dbReference type="InterPro" id="IPR052935">
    <property type="entry name" value="Mg2+_PAP"/>
</dbReference>
<feature type="region of interest" description="Disordered" evidence="1">
    <location>
        <begin position="63"/>
        <end position="82"/>
    </location>
</feature>
<dbReference type="PANTHER" id="PTHR28208">
    <property type="entry name" value="PHOSPHATIDATE PHOSPHATASE APP1"/>
    <property type="match status" value="1"/>
</dbReference>
<protein>
    <recommendedName>
        <fullName evidence="2">Phosphatidate phosphatase APP1 catalytic domain-containing protein</fullName>
    </recommendedName>
</protein>
<proteinExistence type="predicted"/>
<reference evidence="3 4" key="1">
    <citation type="submission" date="2019-07" db="EMBL/GenBank/DDBJ databases">
        <title>Whole genome shotgun sequence of Cellulomonas persica NBRC 101101.</title>
        <authorList>
            <person name="Hosoyama A."/>
            <person name="Uohara A."/>
            <person name="Ohji S."/>
            <person name="Ichikawa N."/>
        </authorList>
    </citation>
    <scope>NUCLEOTIDE SEQUENCE [LARGE SCALE GENOMIC DNA]</scope>
    <source>
        <strain evidence="3 4">NBRC 101101</strain>
    </source>
</reference>
<gene>
    <name evidence="3" type="ORF">CPE01_06280</name>
</gene>
<evidence type="ECO:0000313" key="4">
    <source>
        <dbReference type="Proteomes" id="UP000321386"/>
    </source>
</evidence>
<dbReference type="EMBL" id="BJUA01000002">
    <property type="protein sequence ID" value="GEK16895.1"/>
    <property type="molecule type" value="Genomic_DNA"/>
</dbReference>
<name>A0A510UVR6_9CELL</name>
<comment type="caution">
    <text evidence="3">The sequence shown here is derived from an EMBL/GenBank/DDBJ whole genome shotgun (WGS) entry which is preliminary data.</text>
</comment>
<evidence type="ECO:0000259" key="2">
    <source>
        <dbReference type="Pfam" id="PF09949"/>
    </source>
</evidence>
<dbReference type="GO" id="GO:0008195">
    <property type="term" value="F:phosphatidate phosphatase activity"/>
    <property type="evidence" value="ECO:0007669"/>
    <property type="project" value="InterPro"/>
</dbReference>
<organism evidence="3 4">
    <name type="scientific">Cellulomonas persica</name>
    <dbReference type="NCBI Taxonomy" id="76861"/>
    <lineage>
        <taxon>Bacteria</taxon>
        <taxon>Bacillati</taxon>
        <taxon>Actinomycetota</taxon>
        <taxon>Actinomycetes</taxon>
        <taxon>Micrococcales</taxon>
        <taxon>Cellulomonadaceae</taxon>
        <taxon>Cellulomonas</taxon>
    </lineage>
</organism>
<dbReference type="PANTHER" id="PTHR28208:SF3">
    <property type="entry name" value="PHOSPHATIDATE PHOSPHATASE APP1"/>
    <property type="match status" value="1"/>
</dbReference>
<dbReference type="AlphaFoldDB" id="A0A510UVR6"/>
<dbReference type="Proteomes" id="UP000321386">
    <property type="component" value="Unassembled WGS sequence"/>
</dbReference>
<dbReference type="InterPro" id="IPR019236">
    <property type="entry name" value="APP1_cat"/>
</dbReference>